<protein>
    <submittedName>
        <fullName evidence="1">Uncharacterized protein</fullName>
    </submittedName>
</protein>
<proteinExistence type="predicted"/>
<sequence>MKVTLTRGLIPQYCCLSWLLEFHLNLVHIPKRFLYSQYQN</sequence>
<organism evidence="1 4">
    <name type="scientific">Trichinella spiralis</name>
    <name type="common">Trichina worm</name>
    <dbReference type="NCBI Taxonomy" id="6334"/>
    <lineage>
        <taxon>Eukaryota</taxon>
        <taxon>Metazoa</taxon>
        <taxon>Ecdysozoa</taxon>
        <taxon>Nematoda</taxon>
        <taxon>Enoplea</taxon>
        <taxon>Dorylaimia</taxon>
        <taxon>Trichinellida</taxon>
        <taxon>Trichinellidae</taxon>
        <taxon>Trichinella</taxon>
    </lineage>
</organism>
<accession>A0A0V0YQJ9</accession>
<name>A0A0V0YQJ9_TRISP</name>
<reference evidence="1 4" key="1">
    <citation type="submission" date="2015-01" db="EMBL/GenBank/DDBJ databases">
        <title>Evolution of Trichinella species and genotypes.</title>
        <authorList>
            <person name="Korhonen P.K."/>
            <person name="Edoardo P."/>
            <person name="Giuseppe L.R."/>
            <person name="Gasser R.B."/>
        </authorList>
    </citation>
    <scope>NUCLEOTIDE SEQUENCE [LARGE SCALE GENOMIC DNA]</scope>
    <source>
        <strain evidence="1">ISS3</strain>
    </source>
</reference>
<evidence type="ECO:0000313" key="2">
    <source>
        <dbReference type="EMBL" id="KRY04621.1"/>
    </source>
</evidence>
<dbReference type="Proteomes" id="UP000054776">
    <property type="component" value="Unassembled WGS sequence"/>
</dbReference>
<keyword evidence="4" id="KW-1185">Reference proteome</keyword>
<evidence type="ECO:0000313" key="1">
    <source>
        <dbReference type="EMBL" id="KRY02106.1"/>
    </source>
</evidence>
<dbReference type="EMBL" id="JYDH01006598">
    <property type="protein sequence ID" value="KRY02106.1"/>
    <property type="molecule type" value="Genomic_DNA"/>
</dbReference>
<evidence type="ECO:0000313" key="3">
    <source>
        <dbReference type="EMBL" id="KRY07545.1"/>
    </source>
</evidence>
<dbReference type="InParanoid" id="A0A0V0YQJ9"/>
<dbReference type="EMBL" id="JYDH01002754">
    <property type="protein sequence ID" value="KRY07545.1"/>
    <property type="molecule type" value="Genomic_DNA"/>
</dbReference>
<comment type="caution">
    <text evidence="1">The sequence shown here is derived from an EMBL/GenBank/DDBJ whole genome shotgun (WGS) entry which is preliminary data.</text>
</comment>
<evidence type="ECO:0000313" key="4">
    <source>
        <dbReference type="Proteomes" id="UP000054776"/>
    </source>
</evidence>
<dbReference type="AlphaFoldDB" id="A0A0V0YQJ9"/>
<gene>
    <name evidence="3" type="ORF">T01_11505</name>
    <name evidence="2" type="ORF">T01_14651</name>
    <name evidence="1" type="ORF">T01_4295</name>
</gene>
<dbReference type="EMBL" id="JYDH01004183">
    <property type="protein sequence ID" value="KRY04621.1"/>
    <property type="molecule type" value="Genomic_DNA"/>
</dbReference>